<organism evidence="1 2">
    <name type="scientific">Ruminococcoides intestinihominis</name>
    <dbReference type="NCBI Taxonomy" id="3133161"/>
    <lineage>
        <taxon>Bacteria</taxon>
        <taxon>Bacillati</taxon>
        <taxon>Bacillota</taxon>
        <taxon>Clostridia</taxon>
        <taxon>Eubacteriales</taxon>
        <taxon>Oscillospiraceae</taxon>
        <taxon>Ruminococcoides</taxon>
    </lineage>
</organism>
<dbReference type="RefSeq" id="WP_211147841.1">
    <property type="nucleotide sequence ID" value="NZ_JBBMEY010000024.1"/>
</dbReference>
<name>A0ABV1HUD4_9FIRM</name>
<protein>
    <submittedName>
        <fullName evidence="1">Uncharacterized protein</fullName>
    </submittedName>
</protein>
<proteinExistence type="predicted"/>
<comment type="caution">
    <text evidence="1">The sequence shown here is derived from an EMBL/GenBank/DDBJ whole genome shotgun (WGS) entry which is preliminary data.</text>
</comment>
<reference evidence="1 2" key="1">
    <citation type="submission" date="2024-03" db="EMBL/GenBank/DDBJ databases">
        <title>Human intestinal bacterial collection.</title>
        <authorList>
            <person name="Pauvert C."/>
            <person name="Hitch T.C.A."/>
            <person name="Clavel T."/>
        </authorList>
    </citation>
    <scope>NUCLEOTIDE SEQUENCE [LARGE SCALE GENOMIC DNA]</scope>
    <source>
        <strain evidence="1 2">CLA-AP-H18</strain>
    </source>
</reference>
<sequence>MNKLIEKEGILNYVNDYYVSVNGNFNMLYAVDDFYIAENLTYQPWLAVMGTIPNYLTEEKLKDLLLPYIVDVY</sequence>
<evidence type="ECO:0000313" key="2">
    <source>
        <dbReference type="Proteomes" id="UP001478133"/>
    </source>
</evidence>
<gene>
    <name evidence="1" type="ORF">ABFO16_06695</name>
</gene>
<accession>A0ABV1HUD4</accession>
<keyword evidence="2" id="KW-1185">Reference proteome</keyword>
<dbReference type="Proteomes" id="UP001478133">
    <property type="component" value="Unassembled WGS sequence"/>
</dbReference>
<evidence type="ECO:0000313" key="1">
    <source>
        <dbReference type="EMBL" id="MEQ2565924.1"/>
    </source>
</evidence>
<dbReference type="EMBL" id="JBBMFI010000022">
    <property type="protein sequence ID" value="MEQ2565924.1"/>
    <property type="molecule type" value="Genomic_DNA"/>
</dbReference>